<dbReference type="Gene3D" id="1.10.10.10">
    <property type="entry name" value="Winged helix-like DNA-binding domain superfamily/Winged helix DNA-binding domain"/>
    <property type="match status" value="1"/>
</dbReference>
<evidence type="ECO:0000256" key="3">
    <source>
        <dbReference type="ARBA" id="ARBA00023163"/>
    </source>
</evidence>
<evidence type="ECO:0000313" key="6">
    <source>
        <dbReference type="Proteomes" id="UP001357452"/>
    </source>
</evidence>
<keyword evidence="6" id="KW-1185">Reference proteome</keyword>
<dbReference type="EMBL" id="JAZGLY010000002">
    <property type="protein sequence ID" value="MEE6186286.1"/>
    <property type="molecule type" value="Genomic_DNA"/>
</dbReference>
<feature type="domain" description="HTH hxlR-type" evidence="4">
    <location>
        <begin position="19"/>
        <end position="118"/>
    </location>
</feature>
<evidence type="ECO:0000313" key="5">
    <source>
        <dbReference type="EMBL" id="MEE6186286.1"/>
    </source>
</evidence>
<accession>A0ABU7REC7</accession>
<dbReference type="Pfam" id="PF01638">
    <property type="entry name" value="HxlR"/>
    <property type="match status" value="1"/>
</dbReference>
<dbReference type="PANTHER" id="PTHR33204:SF29">
    <property type="entry name" value="TRANSCRIPTIONAL REGULATOR"/>
    <property type="match status" value="1"/>
</dbReference>
<evidence type="ECO:0000256" key="1">
    <source>
        <dbReference type="ARBA" id="ARBA00023015"/>
    </source>
</evidence>
<keyword evidence="3" id="KW-0804">Transcription</keyword>
<dbReference type="Proteomes" id="UP001357452">
    <property type="component" value="Unassembled WGS sequence"/>
</dbReference>
<keyword evidence="2" id="KW-0238">DNA-binding</keyword>
<organism evidence="5 6">
    <name type="scientific">Niabella digestorum</name>
    <dbReference type="NCBI Taxonomy" id="3117701"/>
    <lineage>
        <taxon>Bacteria</taxon>
        <taxon>Pseudomonadati</taxon>
        <taxon>Bacteroidota</taxon>
        <taxon>Chitinophagia</taxon>
        <taxon>Chitinophagales</taxon>
        <taxon>Chitinophagaceae</taxon>
        <taxon>Niabella</taxon>
    </lineage>
</organism>
<dbReference type="InterPro" id="IPR036390">
    <property type="entry name" value="WH_DNA-bd_sf"/>
</dbReference>
<gene>
    <name evidence="5" type="ORF">V2H41_03285</name>
</gene>
<dbReference type="SUPFAM" id="SSF46785">
    <property type="entry name" value="Winged helix' DNA-binding domain"/>
    <property type="match status" value="1"/>
</dbReference>
<comment type="caution">
    <text evidence="5">The sequence shown here is derived from an EMBL/GenBank/DDBJ whole genome shotgun (WGS) entry which is preliminary data.</text>
</comment>
<dbReference type="PANTHER" id="PTHR33204">
    <property type="entry name" value="TRANSCRIPTIONAL REGULATOR, MARR FAMILY"/>
    <property type="match status" value="1"/>
</dbReference>
<dbReference type="InterPro" id="IPR036388">
    <property type="entry name" value="WH-like_DNA-bd_sf"/>
</dbReference>
<dbReference type="PROSITE" id="PS51118">
    <property type="entry name" value="HTH_HXLR"/>
    <property type="match status" value="1"/>
</dbReference>
<proteinExistence type="predicted"/>
<name>A0ABU7REC7_9BACT</name>
<reference evidence="5 6" key="1">
    <citation type="submission" date="2024-01" db="EMBL/GenBank/DDBJ databases">
        <title>Niabella digestum sp. nov., isolated from waste digestion system.</title>
        <authorList>
            <person name="Zhang L."/>
        </authorList>
    </citation>
    <scope>NUCLEOTIDE SEQUENCE [LARGE SCALE GENOMIC DNA]</scope>
    <source>
        <strain evidence="5 6">A18</strain>
    </source>
</reference>
<evidence type="ECO:0000259" key="4">
    <source>
        <dbReference type="PROSITE" id="PS51118"/>
    </source>
</evidence>
<dbReference type="InterPro" id="IPR002577">
    <property type="entry name" value="HTH_HxlR"/>
</dbReference>
<sequence length="121" mass="13780">MRKESSTNAINERFLHRICELNSAIDIIGGRWKSQIVYSISEGNNRFNLLKKEIPNISDQVLSRQLKDLERHAIIYKKPIPGAIPNGVEYMLTSKGQDLVPILRNLCEWGKIYAEGKAITV</sequence>
<evidence type="ECO:0000256" key="2">
    <source>
        <dbReference type="ARBA" id="ARBA00023125"/>
    </source>
</evidence>
<dbReference type="RefSeq" id="WP_330973696.1">
    <property type="nucleotide sequence ID" value="NZ_JAZGLY010000002.1"/>
</dbReference>
<protein>
    <submittedName>
        <fullName evidence="5">Helix-turn-helix domain-containing protein</fullName>
    </submittedName>
</protein>
<keyword evidence="1" id="KW-0805">Transcription regulation</keyword>